<evidence type="ECO:0000313" key="1">
    <source>
        <dbReference type="Proteomes" id="UP000095286"/>
    </source>
</evidence>
<sequence length="451" mass="51899">MVLDSISRVGTFNTRTLVIDGNFLVLGGNRMAKNVDIIVLTETKRRMETIEYSDCVTCFFGDFNRIGGVGIDKKTVAKQSLPPFVTDDDVFRRKRSIPEYGAPKKVRDELHQMMLYRTVNNWILLVIGFIIYIPLLKLILGKTPRNYYVYQRLLFINSTVELFAIMLIFLNQFLLLPQRKHVFVLINGYTSNSSECLTYILIAIHTTTITLAMLIPIVISLYRYFTIVHKFNFSKIGLVPLYLPVIVMSLAQPGYLLYYRLTNDEPITEKIDQLLWSGANFEPKTYMAIAPAYTGLVYITTNVIFQIQLLILFITMVGVIITLKLRNSLKSHMTRNLNKKITYIMIMQILTVIIFMLIPNIARQYITNSLKIDTPKFHIISYCITSWIPLIHGLTVLLTVDKYRSGYFEFFRFSNWFEGKGEISGSGQRNSISSANKVRPKLSARNTITFV</sequence>
<protein>
    <submittedName>
        <fullName evidence="2">G protein-coupled receptor</fullName>
    </submittedName>
</protein>
<proteinExistence type="predicted"/>
<evidence type="ECO:0000313" key="2">
    <source>
        <dbReference type="WBParaSite" id="RSKR_0000045750.1"/>
    </source>
</evidence>
<reference evidence="2" key="1">
    <citation type="submission" date="2016-11" db="UniProtKB">
        <authorList>
            <consortium name="WormBaseParasite"/>
        </authorList>
    </citation>
    <scope>IDENTIFICATION</scope>
    <source>
        <strain evidence="2">KR3021</strain>
    </source>
</reference>
<accession>A0AC35TH02</accession>
<dbReference type="Proteomes" id="UP000095286">
    <property type="component" value="Unplaced"/>
</dbReference>
<name>A0AC35TH02_9BILA</name>
<organism evidence="1 2">
    <name type="scientific">Rhabditophanes sp. KR3021</name>
    <dbReference type="NCBI Taxonomy" id="114890"/>
    <lineage>
        <taxon>Eukaryota</taxon>
        <taxon>Metazoa</taxon>
        <taxon>Ecdysozoa</taxon>
        <taxon>Nematoda</taxon>
        <taxon>Chromadorea</taxon>
        <taxon>Rhabditida</taxon>
        <taxon>Tylenchina</taxon>
        <taxon>Panagrolaimomorpha</taxon>
        <taxon>Strongyloidoidea</taxon>
        <taxon>Alloionematidae</taxon>
        <taxon>Rhabditophanes</taxon>
    </lineage>
</organism>
<dbReference type="WBParaSite" id="RSKR_0000045750.1">
    <property type="protein sequence ID" value="RSKR_0000045750.1"/>
    <property type="gene ID" value="RSKR_0000045750"/>
</dbReference>